<keyword evidence="3 8" id="KW-0285">Flavoprotein</keyword>
<comment type="similarity">
    <text evidence="2 8">Belongs to the GMC oxidoreductase family.</text>
</comment>
<dbReference type="InterPro" id="IPR011533">
    <property type="entry name" value="BetA"/>
</dbReference>
<dbReference type="Pfam" id="PF00732">
    <property type="entry name" value="GMC_oxred_N"/>
    <property type="match status" value="1"/>
</dbReference>
<dbReference type="Gene3D" id="3.50.50.60">
    <property type="entry name" value="FAD/NAD(P)-binding domain"/>
    <property type="match status" value="1"/>
</dbReference>
<evidence type="ECO:0000256" key="6">
    <source>
        <dbReference type="NCBIfam" id="TIGR01810"/>
    </source>
</evidence>
<dbReference type="PANTHER" id="PTHR11552:SF147">
    <property type="entry name" value="CHOLINE DEHYDROGENASE, MITOCHONDRIAL"/>
    <property type="match status" value="1"/>
</dbReference>
<sequence>MQADYVIVGAGSAGCAIAFRLAEAGKTVAVIEHGGTDAGPFIQMPAALSYPMNMGIYDWGFQSEPEPHLGGRRLATPRGKVIGGSSSINGMVYVRGHARDYDHWAQSGARGWSYADVLPYFKRMEHWHDGGHGGDTEWRGKDGPLHVTRGPRANPLFHAFVEAGKQAGYPVTGDYNGEQQEGFGPMEQTVWQGRRWSAANAYLKPAIKTGKVEVVKGLACRVVIEEGRARGVEIEKGGVKQVIHANHEVVISASSINSPKLLMLSGIGPAEHLAEHGIDVVADRPGVGQNLQDHLELYMQVACKQPITLYKYWNLLGKAIIGAQWLFTKKGLGASNQFESAAFIRSKAGVEYPDIQYHFLPIAVRYDGQAAAEGHGFQAHTGPMRSPSRGHITLASADPKQAPKILFNYMSTEQDWEDFRTCIRLTREIFAQDAFKPYYKHEIQPGADVQTDDELNGFIKEHVESAYHPCGSCKMGDRNDPMAVVDEQCRVIGVQGLRVADSSIFPRITNGNLNGPSIMTGEKAADHILGRSLPRDESNPWINPNWESSQR</sequence>
<comment type="cofactor">
    <cofactor evidence="1 7">
        <name>FAD</name>
        <dbReference type="ChEBI" id="CHEBI:57692"/>
    </cofactor>
</comment>
<dbReference type="NCBIfam" id="NF002550">
    <property type="entry name" value="PRK02106.1"/>
    <property type="match status" value="1"/>
</dbReference>
<evidence type="ECO:0000256" key="8">
    <source>
        <dbReference type="RuleBase" id="RU003968"/>
    </source>
</evidence>
<evidence type="ECO:0000256" key="1">
    <source>
        <dbReference type="ARBA" id="ARBA00001974"/>
    </source>
</evidence>
<dbReference type="Gene3D" id="3.30.560.10">
    <property type="entry name" value="Glucose Oxidase, domain 3"/>
    <property type="match status" value="1"/>
</dbReference>
<dbReference type="EMBL" id="JABCJE010000003">
    <property type="protein sequence ID" value="NVO23397.1"/>
    <property type="molecule type" value="Genomic_DNA"/>
</dbReference>
<feature type="binding site" evidence="7">
    <location>
        <position position="81"/>
    </location>
    <ligand>
        <name>FAD</name>
        <dbReference type="ChEBI" id="CHEBI:57692"/>
    </ligand>
</feature>
<dbReference type="InterPro" id="IPR012132">
    <property type="entry name" value="GMC_OxRdtase"/>
</dbReference>
<keyword evidence="5 13" id="KW-0560">Oxidoreductase</keyword>
<evidence type="ECO:0000256" key="3">
    <source>
        <dbReference type="ARBA" id="ARBA00022630"/>
    </source>
</evidence>
<dbReference type="PROSITE" id="PS00624">
    <property type="entry name" value="GMC_OXRED_2"/>
    <property type="match status" value="1"/>
</dbReference>
<dbReference type="InterPro" id="IPR007867">
    <property type="entry name" value="GMC_OxRtase_C"/>
</dbReference>
<reference evidence="13 14" key="1">
    <citation type="submission" date="2020-04" db="EMBL/GenBank/DDBJ databases">
        <title>Donghicola sp., a member of the Rhodobacteraceae family isolated from mangrove forest in Thailand.</title>
        <authorList>
            <person name="Charoenyingcharoen P."/>
            <person name="Yukphan P."/>
        </authorList>
    </citation>
    <scope>NUCLEOTIDE SEQUENCE [LARGE SCALE GENOMIC DNA]</scope>
    <source>
        <strain evidence="13 14">B5-SW-15</strain>
    </source>
</reference>
<feature type="domain" description="Glucose-methanol-choline oxidoreductase N-terminal" evidence="12">
    <location>
        <begin position="254"/>
        <end position="268"/>
    </location>
</feature>
<feature type="binding site" evidence="7">
    <location>
        <begin position="89"/>
        <end position="92"/>
    </location>
    <ligand>
        <name>FAD</name>
        <dbReference type="ChEBI" id="CHEBI:57692"/>
    </ligand>
</feature>
<dbReference type="GO" id="GO:0016020">
    <property type="term" value="C:membrane"/>
    <property type="evidence" value="ECO:0007669"/>
    <property type="project" value="TreeGrafter"/>
</dbReference>
<comment type="catalytic activity">
    <reaction evidence="9">
        <text>choline + A = betaine aldehyde + AH2</text>
        <dbReference type="Rhea" id="RHEA:17433"/>
        <dbReference type="ChEBI" id="CHEBI:13193"/>
        <dbReference type="ChEBI" id="CHEBI:15354"/>
        <dbReference type="ChEBI" id="CHEBI:15710"/>
        <dbReference type="ChEBI" id="CHEBI:17499"/>
        <dbReference type="EC" id="1.1.99.1"/>
    </reaction>
</comment>
<evidence type="ECO:0000256" key="7">
    <source>
        <dbReference type="PIRSR" id="PIRSR000137-2"/>
    </source>
</evidence>
<dbReference type="InterPro" id="IPR000172">
    <property type="entry name" value="GMC_OxRdtase_N"/>
</dbReference>
<feature type="domain" description="Glucose-methanol-choline oxidoreductase N-terminal" evidence="11">
    <location>
        <begin position="79"/>
        <end position="102"/>
    </location>
</feature>
<evidence type="ECO:0000256" key="4">
    <source>
        <dbReference type="ARBA" id="ARBA00022827"/>
    </source>
</evidence>
<dbReference type="EC" id="1.1.99.1" evidence="6 9"/>
<dbReference type="SUPFAM" id="SSF54373">
    <property type="entry name" value="FAD-linked reductases, C-terminal domain"/>
    <property type="match status" value="1"/>
</dbReference>
<dbReference type="Proteomes" id="UP000592216">
    <property type="component" value="Unassembled WGS sequence"/>
</dbReference>
<dbReference type="GO" id="GO:0050660">
    <property type="term" value="F:flavin adenine dinucleotide binding"/>
    <property type="evidence" value="ECO:0007669"/>
    <property type="project" value="InterPro"/>
</dbReference>
<protein>
    <recommendedName>
        <fullName evidence="6 9">Choline dehydrogenase</fullName>
        <ecNumber evidence="6 9">1.1.99.1</ecNumber>
    </recommendedName>
</protein>
<evidence type="ECO:0000259" key="11">
    <source>
        <dbReference type="PROSITE" id="PS00623"/>
    </source>
</evidence>
<proteinExistence type="inferred from homology"/>
<dbReference type="PROSITE" id="PS00623">
    <property type="entry name" value="GMC_OXRED_1"/>
    <property type="match status" value="1"/>
</dbReference>
<keyword evidence="4 7" id="KW-0274">FAD</keyword>
<name>A0A850Q1C9_9RHOB</name>
<dbReference type="InterPro" id="IPR036188">
    <property type="entry name" value="FAD/NAD-bd_sf"/>
</dbReference>
<gene>
    <name evidence="13" type="primary">betA</name>
    <name evidence="13" type="ORF">HJ536_08515</name>
</gene>
<comment type="pathway">
    <text evidence="9">Amine and polyamine biosynthesis; betaine biosynthesis via choline pathway; betaine aldehyde from choline (cytochrome c reductase route): step 1/1.</text>
</comment>
<dbReference type="GO" id="GO:0008812">
    <property type="term" value="F:choline dehydrogenase activity"/>
    <property type="evidence" value="ECO:0007669"/>
    <property type="project" value="UniProtKB-UniRule"/>
</dbReference>
<dbReference type="PIRSF" id="PIRSF000137">
    <property type="entry name" value="Alcohol_oxidase"/>
    <property type="match status" value="1"/>
</dbReference>
<evidence type="ECO:0000256" key="10">
    <source>
        <dbReference type="SAM" id="MobiDB-lite"/>
    </source>
</evidence>
<evidence type="ECO:0000313" key="14">
    <source>
        <dbReference type="Proteomes" id="UP000592216"/>
    </source>
</evidence>
<dbReference type="NCBIfam" id="TIGR01810">
    <property type="entry name" value="betA"/>
    <property type="match status" value="1"/>
</dbReference>
<feature type="compositionally biased region" description="Polar residues" evidence="10">
    <location>
        <begin position="540"/>
        <end position="551"/>
    </location>
</feature>
<feature type="region of interest" description="Disordered" evidence="10">
    <location>
        <begin position="531"/>
        <end position="551"/>
    </location>
</feature>
<evidence type="ECO:0000259" key="12">
    <source>
        <dbReference type="PROSITE" id="PS00624"/>
    </source>
</evidence>
<evidence type="ECO:0000256" key="9">
    <source>
        <dbReference type="RuleBase" id="RU003969"/>
    </source>
</evidence>
<accession>A0A850Q1C9</accession>
<dbReference type="SUPFAM" id="SSF51905">
    <property type="entry name" value="FAD/NAD(P)-binding domain"/>
    <property type="match status" value="1"/>
</dbReference>
<evidence type="ECO:0000313" key="13">
    <source>
        <dbReference type="EMBL" id="NVO23397.1"/>
    </source>
</evidence>
<dbReference type="Pfam" id="PF05199">
    <property type="entry name" value="GMC_oxred_C"/>
    <property type="match status" value="1"/>
</dbReference>
<evidence type="ECO:0000256" key="5">
    <source>
        <dbReference type="ARBA" id="ARBA00023002"/>
    </source>
</evidence>
<dbReference type="RefSeq" id="WP_177157415.1">
    <property type="nucleotide sequence ID" value="NZ_JABCJE010000003.1"/>
</dbReference>
<dbReference type="PANTHER" id="PTHR11552">
    <property type="entry name" value="GLUCOSE-METHANOL-CHOLINE GMC OXIDOREDUCTASE"/>
    <property type="match status" value="1"/>
</dbReference>
<evidence type="ECO:0000256" key="2">
    <source>
        <dbReference type="ARBA" id="ARBA00010790"/>
    </source>
</evidence>
<organism evidence="13 14">
    <name type="scientific">Donghicola mangrovi</name>
    <dbReference type="NCBI Taxonomy" id="2729614"/>
    <lineage>
        <taxon>Bacteria</taxon>
        <taxon>Pseudomonadati</taxon>
        <taxon>Pseudomonadota</taxon>
        <taxon>Alphaproteobacteria</taxon>
        <taxon>Rhodobacterales</taxon>
        <taxon>Roseobacteraceae</taxon>
        <taxon>Donghicola</taxon>
    </lineage>
</organism>
<dbReference type="UniPathway" id="UPA00529">
    <property type="reaction ID" value="UER00385"/>
</dbReference>
<dbReference type="AlphaFoldDB" id="A0A850Q1C9"/>
<comment type="caution">
    <text evidence="13">The sequence shown here is derived from an EMBL/GenBank/DDBJ whole genome shotgun (WGS) entry which is preliminary data.</text>
</comment>
<dbReference type="GO" id="GO:0019285">
    <property type="term" value="P:glycine betaine biosynthetic process from choline"/>
    <property type="evidence" value="ECO:0007669"/>
    <property type="project" value="UniProtKB-UniRule"/>
</dbReference>